<dbReference type="InterPro" id="IPR000014">
    <property type="entry name" value="PAS"/>
</dbReference>
<organism evidence="7 8">
    <name type="scientific">Saccharobesus litoralis</name>
    <dbReference type="NCBI Taxonomy" id="2172099"/>
    <lineage>
        <taxon>Bacteria</taxon>
        <taxon>Pseudomonadati</taxon>
        <taxon>Pseudomonadota</taxon>
        <taxon>Gammaproteobacteria</taxon>
        <taxon>Alteromonadales</taxon>
        <taxon>Alteromonadaceae</taxon>
        <taxon>Saccharobesus</taxon>
    </lineage>
</organism>
<dbReference type="InterPro" id="IPR000700">
    <property type="entry name" value="PAS-assoc_C"/>
</dbReference>
<dbReference type="InterPro" id="IPR035965">
    <property type="entry name" value="PAS-like_dom_sf"/>
</dbReference>
<dbReference type="PROSITE" id="PS50109">
    <property type="entry name" value="HIS_KIN"/>
    <property type="match status" value="1"/>
</dbReference>
<dbReference type="Gene3D" id="1.10.287.130">
    <property type="match status" value="1"/>
</dbReference>
<feature type="domain" description="PAC" evidence="6">
    <location>
        <begin position="248"/>
        <end position="307"/>
    </location>
</feature>
<dbReference type="EC" id="2.7.13.3" evidence="2"/>
<feature type="domain" description="Histidine kinase" evidence="5">
    <location>
        <begin position="359"/>
        <end position="587"/>
    </location>
</feature>
<dbReference type="SUPFAM" id="SSF47384">
    <property type="entry name" value="Homodimeric domain of signal transducing histidine kinase"/>
    <property type="match status" value="1"/>
</dbReference>
<dbReference type="AlphaFoldDB" id="A0A2S0VLM9"/>
<evidence type="ECO:0000259" key="5">
    <source>
        <dbReference type="PROSITE" id="PS50109"/>
    </source>
</evidence>
<dbReference type="RefSeq" id="WP_108601099.1">
    <property type="nucleotide sequence ID" value="NZ_CP026604.1"/>
</dbReference>
<dbReference type="InterPro" id="IPR013656">
    <property type="entry name" value="PAS_4"/>
</dbReference>
<dbReference type="OrthoDB" id="1931120at2"/>
<dbReference type="Gene3D" id="3.30.565.10">
    <property type="entry name" value="Histidine kinase-like ATPase, C-terminal domain"/>
    <property type="match status" value="1"/>
</dbReference>
<evidence type="ECO:0000313" key="8">
    <source>
        <dbReference type="Proteomes" id="UP000244441"/>
    </source>
</evidence>
<dbReference type="GO" id="GO:0000155">
    <property type="term" value="F:phosphorelay sensor kinase activity"/>
    <property type="evidence" value="ECO:0007669"/>
    <property type="project" value="InterPro"/>
</dbReference>
<sequence>MTKTTFTFDEARHSMQMICINALHVDAMAEQEDKQSQYIEAIQLLEQLFKTKPLLMASLYIEPANEELHIQWYGESTCVGDHSAIFNLEDYADDEWVLDLLSCHLHYSRNSAQSLNQRFRLHLPEGEFTVQALECQEQCVGLLVYQSVPEDELHIQYYDALFNTLRLLFFNKQQKNLVENKLQTYKQVMNLMPQRVFWKNKKSVYQGANMAFARDASMSDPEHLIGVTDHDIFPSEAELYRSDDARTMQTRIHMINSDEPQTHANGKTIWLRTSKRPIINQDEQVIGVVGTYDDITELKVVQQELQEAKDNLELRVKERTQELSDSNERLEKVLVDLSQAQAHLVDKEKMAALGGLVAGISHEINTPVGIAVTGSSHLNHVVNQLQTEQQSGKLTRAKFENLCSELNEGCDIILQNLNRASQLIANFKMIAVDQSHDEKRSLLVREYVEQILSTLQPKLRARDITISINIDTSLSAEIYPGAFAQIITNLTENALLHAFENQDGQINIQIESADQQMQFIFSDTGTGIDDSALKQIFDPFFTTKRSSGGSGLGLNIVYNLVTQRLGGKIECESYKGKGTEFKMQFPI</sequence>
<evidence type="ECO:0000256" key="3">
    <source>
        <dbReference type="ARBA" id="ARBA00022553"/>
    </source>
</evidence>
<accession>A0A2S0VLM9</accession>
<dbReference type="Gene3D" id="3.30.450.20">
    <property type="entry name" value="PAS domain"/>
    <property type="match status" value="1"/>
</dbReference>
<dbReference type="Pfam" id="PF02518">
    <property type="entry name" value="HATPase_c"/>
    <property type="match status" value="1"/>
</dbReference>
<evidence type="ECO:0000256" key="4">
    <source>
        <dbReference type="SAM" id="Coils"/>
    </source>
</evidence>
<dbReference type="NCBIfam" id="TIGR00229">
    <property type="entry name" value="sensory_box"/>
    <property type="match status" value="1"/>
</dbReference>
<keyword evidence="4" id="KW-0175">Coiled coil</keyword>
<evidence type="ECO:0000259" key="6">
    <source>
        <dbReference type="PROSITE" id="PS50113"/>
    </source>
</evidence>
<dbReference type="InterPro" id="IPR036890">
    <property type="entry name" value="HATPase_C_sf"/>
</dbReference>
<dbReference type="SUPFAM" id="SSF55785">
    <property type="entry name" value="PYP-like sensor domain (PAS domain)"/>
    <property type="match status" value="1"/>
</dbReference>
<evidence type="ECO:0000256" key="2">
    <source>
        <dbReference type="ARBA" id="ARBA00012438"/>
    </source>
</evidence>
<evidence type="ECO:0000313" key="7">
    <source>
        <dbReference type="EMBL" id="AWB65020.1"/>
    </source>
</evidence>
<proteinExistence type="predicted"/>
<dbReference type="Proteomes" id="UP000244441">
    <property type="component" value="Chromosome"/>
</dbReference>
<keyword evidence="3" id="KW-0597">Phosphoprotein</keyword>
<dbReference type="CDD" id="cd00130">
    <property type="entry name" value="PAS"/>
    <property type="match status" value="1"/>
</dbReference>
<dbReference type="InterPro" id="IPR004358">
    <property type="entry name" value="Sig_transdc_His_kin-like_C"/>
</dbReference>
<reference evidence="7 8" key="1">
    <citation type="submission" date="2018-01" db="EMBL/GenBank/DDBJ databases">
        <title>Genome sequence of a Cantenovulum-like bacteria.</title>
        <authorList>
            <person name="Tan W.R."/>
            <person name="Lau N.-S."/>
            <person name="Go F."/>
            <person name="Amirul A.-A.A."/>
        </authorList>
    </citation>
    <scope>NUCLEOTIDE SEQUENCE [LARGE SCALE GENOMIC DNA]</scope>
    <source>
        <strain evidence="7 8">CCB-QB4</strain>
    </source>
</reference>
<dbReference type="SUPFAM" id="SSF55874">
    <property type="entry name" value="ATPase domain of HSP90 chaperone/DNA topoisomerase II/histidine kinase"/>
    <property type="match status" value="1"/>
</dbReference>
<dbReference type="Pfam" id="PF08448">
    <property type="entry name" value="PAS_4"/>
    <property type="match status" value="1"/>
</dbReference>
<dbReference type="CDD" id="cd00082">
    <property type="entry name" value="HisKA"/>
    <property type="match status" value="1"/>
</dbReference>
<dbReference type="InterPro" id="IPR036097">
    <property type="entry name" value="HisK_dim/P_sf"/>
</dbReference>
<keyword evidence="8" id="KW-1185">Reference proteome</keyword>
<dbReference type="PRINTS" id="PR00344">
    <property type="entry name" value="BCTRLSENSOR"/>
</dbReference>
<dbReference type="EMBL" id="CP026604">
    <property type="protein sequence ID" value="AWB65020.1"/>
    <property type="molecule type" value="Genomic_DNA"/>
</dbReference>
<dbReference type="SMART" id="SM00387">
    <property type="entry name" value="HATPase_c"/>
    <property type="match status" value="1"/>
</dbReference>
<feature type="coiled-coil region" evidence="4">
    <location>
        <begin position="295"/>
        <end position="340"/>
    </location>
</feature>
<dbReference type="InterPro" id="IPR003594">
    <property type="entry name" value="HATPase_dom"/>
</dbReference>
<dbReference type="InterPro" id="IPR003661">
    <property type="entry name" value="HisK_dim/P_dom"/>
</dbReference>
<dbReference type="PANTHER" id="PTHR43065:SF47">
    <property type="match status" value="1"/>
</dbReference>
<protein>
    <recommendedName>
        <fullName evidence="2">histidine kinase</fullName>
        <ecNumber evidence="2">2.7.13.3</ecNumber>
    </recommendedName>
</protein>
<dbReference type="InterPro" id="IPR005467">
    <property type="entry name" value="His_kinase_dom"/>
</dbReference>
<dbReference type="PANTHER" id="PTHR43065">
    <property type="entry name" value="SENSOR HISTIDINE KINASE"/>
    <property type="match status" value="1"/>
</dbReference>
<name>A0A2S0VLM9_9ALTE</name>
<evidence type="ECO:0000256" key="1">
    <source>
        <dbReference type="ARBA" id="ARBA00000085"/>
    </source>
</evidence>
<dbReference type="PROSITE" id="PS50113">
    <property type="entry name" value="PAC"/>
    <property type="match status" value="1"/>
</dbReference>
<comment type="catalytic activity">
    <reaction evidence="1">
        <text>ATP + protein L-histidine = ADP + protein N-phospho-L-histidine.</text>
        <dbReference type="EC" id="2.7.13.3"/>
    </reaction>
</comment>
<gene>
    <name evidence="7" type="ORF">C2869_00545</name>
</gene>
<dbReference type="KEGG" id="cate:C2869_00545"/>